<feature type="non-terminal residue" evidence="1">
    <location>
        <position position="1"/>
    </location>
</feature>
<gene>
    <name evidence="1" type="ORF">Tci_932414</name>
</gene>
<reference evidence="1" key="1">
    <citation type="journal article" date="2019" name="Sci. Rep.">
        <title>Draft genome of Tanacetum cinerariifolium, the natural source of mosquito coil.</title>
        <authorList>
            <person name="Yamashiro T."/>
            <person name="Shiraishi A."/>
            <person name="Satake H."/>
            <person name="Nakayama K."/>
        </authorList>
    </citation>
    <scope>NUCLEOTIDE SEQUENCE</scope>
</reference>
<protein>
    <submittedName>
        <fullName evidence="1">Uncharacterized protein</fullName>
    </submittedName>
</protein>
<comment type="caution">
    <text evidence="1">The sequence shown here is derived from an EMBL/GenBank/DDBJ whole genome shotgun (WGS) entry which is preliminary data.</text>
</comment>
<name>A0A699XKM3_TANCI</name>
<sequence length="26" mass="2969">RQLRAVGCKEWTGARRQEGCDAGEYE</sequence>
<dbReference type="EMBL" id="BKCJ011877763">
    <property type="protein sequence ID" value="GFD60445.1"/>
    <property type="molecule type" value="Genomic_DNA"/>
</dbReference>
<accession>A0A699XKM3</accession>
<dbReference type="AlphaFoldDB" id="A0A699XKM3"/>
<proteinExistence type="predicted"/>
<evidence type="ECO:0000313" key="1">
    <source>
        <dbReference type="EMBL" id="GFD60445.1"/>
    </source>
</evidence>
<organism evidence="1">
    <name type="scientific">Tanacetum cinerariifolium</name>
    <name type="common">Dalmatian daisy</name>
    <name type="synonym">Chrysanthemum cinerariifolium</name>
    <dbReference type="NCBI Taxonomy" id="118510"/>
    <lineage>
        <taxon>Eukaryota</taxon>
        <taxon>Viridiplantae</taxon>
        <taxon>Streptophyta</taxon>
        <taxon>Embryophyta</taxon>
        <taxon>Tracheophyta</taxon>
        <taxon>Spermatophyta</taxon>
        <taxon>Magnoliopsida</taxon>
        <taxon>eudicotyledons</taxon>
        <taxon>Gunneridae</taxon>
        <taxon>Pentapetalae</taxon>
        <taxon>asterids</taxon>
        <taxon>campanulids</taxon>
        <taxon>Asterales</taxon>
        <taxon>Asteraceae</taxon>
        <taxon>Asteroideae</taxon>
        <taxon>Anthemideae</taxon>
        <taxon>Anthemidinae</taxon>
        <taxon>Tanacetum</taxon>
    </lineage>
</organism>